<name>A0AB34IPP5_PRYPA</name>
<dbReference type="EMBL" id="JBGBPQ010000020">
    <property type="protein sequence ID" value="KAL1504366.1"/>
    <property type="molecule type" value="Genomic_DNA"/>
</dbReference>
<protein>
    <submittedName>
        <fullName evidence="1">Uncharacterized protein</fullName>
    </submittedName>
</protein>
<proteinExistence type="predicted"/>
<reference evidence="1 2" key="1">
    <citation type="journal article" date="2024" name="Science">
        <title>Giant polyketide synthase enzymes in the biosynthesis of giant marine polyether toxins.</title>
        <authorList>
            <person name="Fallon T.R."/>
            <person name="Shende V.V."/>
            <person name="Wierzbicki I.H."/>
            <person name="Pendleton A.L."/>
            <person name="Watervoot N.F."/>
            <person name="Auber R.P."/>
            <person name="Gonzalez D.J."/>
            <person name="Wisecaver J.H."/>
            <person name="Moore B.S."/>
        </authorList>
    </citation>
    <scope>NUCLEOTIDE SEQUENCE [LARGE SCALE GENOMIC DNA]</scope>
    <source>
        <strain evidence="1 2">12B1</strain>
    </source>
</reference>
<gene>
    <name evidence="1" type="ORF">AB1Y20_010772</name>
</gene>
<dbReference type="AlphaFoldDB" id="A0AB34IPP5"/>
<accession>A0AB34IPP5</accession>
<dbReference type="Proteomes" id="UP001515480">
    <property type="component" value="Unassembled WGS sequence"/>
</dbReference>
<evidence type="ECO:0000313" key="2">
    <source>
        <dbReference type="Proteomes" id="UP001515480"/>
    </source>
</evidence>
<comment type="caution">
    <text evidence="1">The sequence shown here is derived from an EMBL/GenBank/DDBJ whole genome shotgun (WGS) entry which is preliminary data.</text>
</comment>
<keyword evidence="2" id="KW-1185">Reference proteome</keyword>
<organism evidence="1 2">
    <name type="scientific">Prymnesium parvum</name>
    <name type="common">Toxic golden alga</name>
    <dbReference type="NCBI Taxonomy" id="97485"/>
    <lineage>
        <taxon>Eukaryota</taxon>
        <taxon>Haptista</taxon>
        <taxon>Haptophyta</taxon>
        <taxon>Prymnesiophyceae</taxon>
        <taxon>Prymnesiales</taxon>
        <taxon>Prymnesiaceae</taxon>
        <taxon>Prymnesium</taxon>
    </lineage>
</organism>
<evidence type="ECO:0000313" key="1">
    <source>
        <dbReference type="EMBL" id="KAL1504366.1"/>
    </source>
</evidence>
<sequence>MLFFIRECIEVPKSVCLPIVRKYHRSVGSPEFRRLHEKEPCPWLALAGKCKEKKCRPCASGLSFDGAMVNARGVRAPGAVPGAPQGCSVPQS</sequence>